<dbReference type="OrthoDB" id="8677206at2"/>
<gene>
    <name evidence="2" type="ORF">SAMN04488548_134105</name>
</gene>
<dbReference type="RefSeq" id="WP_074848649.1">
    <property type="nucleotide sequence ID" value="NZ_FNLM01000034.1"/>
</dbReference>
<dbReference type="Pfam" id="PF01774">
    <property type="entry name" value="UreD"/>
    <property type="match status" value="1"/>
</dbReference>
<keyword evidence="1" id="KW-0143">Chaperone</keyword>
<proteinExistence type="predicted"/>
<dbReference type="STRING" id="158898.SAMN04488548_134105"/>
<dbReference type="EMBL" id="FNLM01000034">
    <property type="protein sequence ID" value="SDU23040.1"/>
    <property type="molecule type" value="Genomic_DNA"/>
</dbReference>
<dbReference type="AlphaFoldDB" id="A0A1H2GTM4"/>
<dbReference type="InterPro" id="IPR002669">
    <property type="entry name" value="UreD"/>
</dbReference>
<evidence type="ECO:0000313" key="2">
    <source>
        <dbReference type="EMBL" id="SDU23040.1"/>
    </source>
</evidence>
<organism evidence="2 3">
    <name type="scientific">Gordonia westfalica</name>
    <dbReference type="NCBI Taxonomy" id="158898"/>
    <lineage>
        <taxon>Bacteria</taxon>
        <taxon>Bacillati</taxon>
        <taxon>Actinomycetota</taxon>
        <taxon>Actinomycetes</taxon>
        <taxon>Mycobacteriales</taxon>
        <taxon>Gordoniaceae</taxon>
        <taxon>Gordonia</taxon>
    </lineage>
</organism>
<dbReference type="Proteomes" id="UP000183180">
    <property type="component" value="Unassembled WGS sequence"/>
</dbReference>
<reference evidence="2 3" key="1">
    <citation type="submission" date="2016-10" db="EMBL/GenBank/DDBJ databases">
        <authorList>
            <person name="de Groot N.N."/>
        </authorList>
    </citation>
    <scope>NUCLEOTIDE SEQUENCE [LARGE SCALE GENOMIC DNA]</scope>
    <source>
        <strain evidence="2 3">DSM 44215</strain>
    </source>
</reference>
<sequence>MRTDVEITATADRGVRHSATGGLAVRVTSPGHVQLIGTAATPLGGDEIAVRIRVEPGAHLSVGSVAATIALPARDRADSRARWDVEVGAGGRLRLDPQPTVVAGGAVHTSDIVADLDPTATLDLYEHVQIGRSVQSERATAAGLERIDRDRTGSWTGGLRVTVGGEVWLAHRIALGASTPAAAIGHRAMSSVFRYPDDRVEEVHPSEFAARLRLAGEATLTSALGTSVTATRRLTDALDTTALVPNG</sequence>
<protein>
    <submittedName>
        <fullName evidence="2">Urease accessory protein</fullName>
    </submittedName>
</protein>
<evidence type="ECO:0000256" key="1">
    <source>
        <dbReference type="ARBA" id="ARBA00023186"/>
    </source>
</evidence>
<evidence type="ECO:0000313" key="3">
    <source>
        <dbReference type="Proteomes" id="UP000183180"/>
    </source>
</evidence>
<accession>A0A1H2GTM4</accession>
<dbReference type="GO" id="GO:0016151">
    <property type="term" value="F:nickel cation binding"/>
    <property type="evidence" value="ECO:0007669"/>
    <property type="project" value="InterPro"/>
</dbReference>
<name>A0A1H2GTM4_9ACTN</name>